<comment type="caution">
    <text evidence="1">The sequence shown here is derived from an EMBL/GenBank/DDBJ whole genome shotgun (WGS) entry which is preliminary data.</text>
</comment>
<accession>A0A0F9IBX1</accession>
<proteinExistence type="predicted"/>
<organism evidence="1">
    <name type="scientific">marine sediment metagenome</name>
    <dbReference type="NCBI Taxonomy" id="412755"/>
    <lineage>
        <taxon>unclassified sequences</taxon>
        <taxon>metagenomes</taxon>
        <taxon>ecological metagenomes</taxon>
    </lineage>
</organism>
<gene>
    <name evidence="1" type="ORF">LCGC14_1598320</name>
</gene>
<protein>
    <submittedName>
        <fullName evidence="1">Uncharacterized protein</fullName>
    </submittedName>
</protein>
<evidence type="ECO:0000313" key="1">
    <source>
        <dbReference type="EMBL" id="KKM25106.1"/>
    </source>
</evidence>
<reference evidence="1" key="1">
    <citation type="journal article" date="2015" name="Nature">
        <title>Complex archaea that bridge the gap between prokaryotes and eukaryotes.</title>
        <authorList>
            <person name="Spang A."/>
            <person name="Saw J.H."/>
            <person name="Jorgensen S.L."/>
            <person name="Zaremba-Niedzwiedzka K."/>
            <person name="Martijn J."/>
            <person name="Lind A.E."/>
            <person name="van Eijk R."/>
            <person name="Schleper C."/>
            <person name="Guy L."/>
            <person name="Ettema T.J."/>
        </authorList>
    </citation>
    <scope>NUCLEOTIDE SEQUENCE</scope>
</reference>
<dbReference type="EMBL" id="LAZR01012786">
    <property type="protein sequence ID" value="KKM25106.1"/>
    <property type="molecule type" value="Genomic_DNA"/>
</dbReference>
<name>A0A0F9IBX1_9ZZZZ</name>
<sequence length="146" mass="16534">MKSLKESIAVFDPKDLRVAVSIYKCLARNGFEMAALVDHLEKIKASNKTLQRAGVIDQERRAKEAKREWAEIAPRCPDCGAPLAPPNALCGKEKPSNKEGWSCKWYCITGWNEDEPSGICGWEKYTHENVTDEIKKLKERKKKNGN</sequence>
<dbReference type="AlphaFoldDB" id="A0A0F9IBX1"/>